<comment type="pathway">
    <text evidence="2">Glycolipid biosynthesis; glycosylphosphatidylinositol-anchor biosynthesis.</text>
</comment>
<gene>
    <name evidence="11" type="primary">PIGU</name>
</gene>
<feature type="chain" id="PRO_5044222146" description="Phosphatidylinositol glycan anchor biosynthesis, class U" evidence="10">
    <location>
        <begin position="26"/>
        <end position="438"/>
    </location>
</feature>
<reference evidence="11" key="2">
    <citation type="submission" date="2025-09" db="UniProtKB">
        <authorList>
            <consortium name="Ensembl"/>
        </authorList>
    </citation>
    <scope>IDENTIFICATION</scope>
</reference>
<feature type="transmembrane region" description="Helical" evidence="9">
    <location>
        <begin position="317"/>
        <end position="345"/>
    </location>
</feature>
<feature type="transmembrane region" description="Helical" evidence="9">
    <location>
        <begin position="223"/>
        <end position="254"/>
    </location>
</feature>
<keyword evidence="12" id="KW-1185">Reference proteome</keyword>
<keyword evidence="5 9" id="KW-0812">Transmembrane</keyword>
<organism evidence="11 12">
    <name type="scientific">Astatotilapia calliptera</name>
    <name type="common">Eastern happy</name>
    <name type="synonym">Chromis callipterus</name>
    <dbReference type="NCBI Taxonomy" id="8154"/>
    <lineage>
        <taxon>Eukaryota</taxon>
        <taxon>Metazoa</taxon>
        <taxon>Chordata</taxon>
        <taxon>Craniata</taxon>
        <taxon>Vertebrata</taxon>
        <taxon>Euteleostomi</taxon>
        <taxon>Actinopterygii</taxon>
        <taxon>Neopterygii</taxon>
        <taxon>Teleostei</taxon>
        <taxon>Neoteleostei</taxon>
        <taxon>Acanthomorphata</taxon>
        <taxon>Ovalentaria</taxon>
        <taxon>Cichlomorphae</taxon>
        <taxon>Cichliformes</taxon>
        <taxon>Cichlidae</taxon>
        <taxon>African cichlids</taxon>
        <taxon>Pseudocrenilabrinae</taxon>
        <taxon>Haplochromini</taxon>
        <taxon>Astatotilapia</taxon>
    </lineage>
</organism>
<feature type="signal peptide" evidence="10">
    <location>
        <begin position="1"/>
        <end position="25"/>
    </location>
</feature>
<evidence type="ECO:0000256" key="10">
    <source>
        <dbReference type="SAM" id="SignalP"/>
    </source>
</evidence>
<comment type="subcellular location">
    <subcellularLocation>
        <location evidence="1">Endoplasmic reticulum membrane</location>
        <topology evidence="1">Multi-pass membrane protein</topology>
    </subcellularLocation>
</comment>
<dbReference type="PANTHER" id="PTHR13121:SF0">
    <property type="entry name" value="PHOSPHATIDYLINOSITOL GLYCAN ANCHOR BIOSYNTHESIS CLASS U PROTEIN"/>
    <property type="match status" value="1"/>
</dbReference>
<dbReference type="GO" id="GO:0042765">
    <property type="term" value="C:GPI-anchor transamidase complex"/>
    <property type="evidence" value="ECO:0007669"/>
    <property type="project" value="InterPro"/>
</dbReference>
<accession>A0AAX7V0V8</accession>
<sequence length="438" mass="50728">MAAPLTLLLIVAVTIRAALFRSSLAELIAERVEVVSPITAWKRVVEGLALLDLGVSPYSGDVFHETPLIIYMFHFLVDYAEITFMTFVFGALCVCICFFFIYLSLMPFQFRKQKFALEADRYPMDSLELIRSPKEMYYVPLKVAMFYLLNPFTILSCVAKSTCGLNNAVLALFFLSTIKGNVLLSAIFLCLATYQSIYPITLCAPAMLYFMQRQYIPVNFHRVSFWWFIVQYLFMYLGSLFVLICLSFFLLGSWDYLPSVYGFILSVPDLTPNIGLFWYFFAEMFEHFRLFFLCVFQINVFFYTIPLSIKLKEHPVFLIFMQLAVISIFKSYPTVGDVALYLAFLPVWSHLHRFLRNIFLVSCVLLACSALFPVLWHLWIYAGSANSNFYYAITLLFNVAQILLVSDYFYAFLRREHHLTNGLYLKRKDGSEATLILK</sequence>
<name>A0AAX7V0V8_ASTCA</name>
<dbReference type="GO" id="GO:0006506">
    <property type="term" value="P:GPI anchor biosynthetic process"/>
    <property type="evidence" value="ECO:0007669"/>
    <property type="project" value="UniProtKB-KW"/>
</dbReference>
<protein>
    <recommendedName>
        <fullName evidence="13">Phosphatidylinositol glycan anchor biosynthesis, class U</fullName>
    </recommendedName>
</protein>
<dbReference type="GO" id="GO:0016255">
    <property type="term" value="P:attachment of GPI anchor to protein"/>
    <property type="evidence" value="ECO:0007669"/>
    <property type="project" value="InterPro"/>
</dbReference>
<dbReference type="InterPro" id="IPR009600">
    <property type="entry name" value="PIG-U"/>
</dbReference>
<keyword evidence="6" id="KW-0256">Endoplasmic reticulum</keyword>
<evidence type="ECO:0000256" key="9">
    <source>
        <dbReference type="SAM" id="Phobius"/>
    </source>
</evidence>
<dbReference type="GeneTree" id="ENSGT00390000014941"/>
<dbReference type="Ensembl" id="ENSACLT00000059995.1">
    <property type="protein sequence ID" value="ENSACLP00000074697.1"/>
    <property type="gene ID" value="ENSACLG00000018560.2"/>
</dbReference>
<dbReference type="Pfam" id="PF06728">
    <property type="entry name" value="PIG-U"/>
    <property type="match status" value="1"/>
</dbReference>
<evidence type="ECO:0000256" key="7">
    <source>
        <dbReference type="ARBA" id="ARBA00022989"/>
    </source>
</evidence>
<evidence type="ECO:0000313" key="11">
    <source>
        <dbReference type="Ensembl" id="ENSACLP00000074697.1"/>
    </source>
</evidence>
<evidence type="ECO:0000256" key="8">
    <source>
        <dbReference type="ARBA" id="ARBA00023136"/>
    </source>
</evidence>
<dbReference type="AlphaFoldDB" id="A0AAX7V0V8"/>
<dbReference type="PANTHER" id="PTHR13121">
    <property type="entry name" value="GPI TRANSAMIDASE COMPONENT PIG-U"/>
    <property type="match status" value="1"/>
</dbReference>
<evidence type="ECO:0008006" key="13">
    <source>
        <dbReference type="Google" id="ProtNLM"/>
    </source>
</evidence>
<evidence type="ECO:0000256" key="1">
    <source>
        <dbReference type="ARBA" id="ARBA00004477"/>
    </source>
</evidence>
<reference evidence="11" key="1">
    <citation type="submission" date="2025-08" db="UniProtKB">
        <authorList>
            <consortium name="Ensembl"/>
        </authorList>
    </citation>
    <scope>IDENTIFICATION</scope>
</reference>
<keyword evidence="8 9" id="KW-0472">Membrane</keyword>
<feature type="transmembrane region" description="Helical" evidence="9">
    <location>
        <begin position="288"/>
        <end position="305"/>
    </location>
</feature>
<evidence type="ECO:0000256" key="6">
    <source>
        <dbReference type="ARBA" id="ARBA00022824"/>
    </source>
</evidence>
<keyword evidence="4" id="KW-0337">GPI-anchor biosynthesis</keyword>
<evidence type="ECO:0000256" key="5">
    <source>
        <dbReference type="ARBA" id="ARBA00022692"/>
    </source>
</evidence>
<comment type="similarity">
    <text evidence="3">Belongs to the PIGU family.</text>
</comment>
<keyword evidence="10" id="KW-0732">Signal</keyword>
<evidence type="ECO:0000256" key="3">
    <source>
        <dbReference type="ARBA" id="ARBA00010026"/>
    </source>
</evidence>
<evidence type="ECO:0000256" key="2">
    <source>
        <dbReference type="ARBA" id="ARBA00004687"/>
    </source>
</evidence>
<evidence type="ECO:0000313" key="12">
    <source>
        <dbReference type="Proteomes" id="UP000265100"/>
    </source>
</evidence>
<feature type="transmembrane region" description="Helical" evidence="9">
    <location>
        <begin position="388"/>
        <end position="410"/>
    </location>
</feature>
<evidence type="ECO:0000256" key="4">
    <source>
        <dbReference type="ARBA" id="ARBA00022502"/>
    </source>
</evidence>
<keyword evidence="7 9" id="KW-1133">Transmembrane helix</keyword>
<feature type="transmembrane region" description="Helical" evidence="9">
    <location>
        <begin position="357"/>
        <end position="382"/>
    </location>
</feature>
<proteinExistence type="inferred from homology"/>
<feature type="transmembrane region" description="Helical" evidence="9">
    <location>
        <begin position="260"/>
        <end position="281"/>
    </location>
</feature>
<feature type="transmembrane region" description="Helical" evidence="9">
    <location>
        <begin position="82"/>
        <end position="105"/>
    </location>
</feature>
<dbReference type="Proteomes" id="UP000265100">
    <property type="component" value="Unplaced"/>
</dbReference>